<name>A0ABV8VB24_9GAMM</name>
<keyword evidence="15" id="KW-1185">Reference proteome</keyword>
<comment type="similarity">
    <text evidence="3">Belongs to the P-Pant transferase superfamily. EntD family.</text>
</comment>
<evidence type="ECO:0000256" key="9">
    <source>
        <dbReference type="ARBA" id="ARBA00031996"/>
    </source>
</evidence>
<feature type="domain" description="4'-phosphopantetheinyl transferase N-terminal" evidence="13">
    <location>
        <begin position="1"/>
        <end position="60"/>
    </location>
</feature>
<dbReference type="Pfam" id="PF01648">
    <property type="entry name" value="ACPS"/>
    <property type="match status" value="1"/>
</dbReference>
<dbReference type="PANTHER" id="PTHR38096">
    <property type="entry name" value="ENTEROBACTIN SYNTHASE COMPONENT D"/>
    <property type="match status" value="1"/>
</dbReference>
<accession>A0ABV8VB24</accession>
<evidence type="ECO:0000256" key="4">
    <source>
        <dbReference type="ARBA" id="ARBA00011503"/>
    </source>
</evidence>
<dbReference type="EMBL" id="JBHSCX010000025">
    <property type="protein sequence ID" value="MFC4364428.1"/>
    <property type="molecule type" value="Genomic_DNA"/>
</dbReference>
<organism evidence="14 15">
    <name type="scientific">Simiduia curdlanivorans</name>
    <dbReference type="NCBI Taxonomy" id="1492769"/>
    <lineage>
        <taxon>Bacteria</taxon>
        <taxon>Pseudomonadati</taxon>
        <taxon>Pseudomonadota</taxon>
        <taxon>Gammaproteobacteria</taxon>
        <taxon>Cellvibrionales</taxon>
        <taxon>Cellvibrionaceae</taxon>
        <taxon>Simiduia</taxon>
    </lineage>
</organism>
<evidence type="ECO:0000256" key="1">
    <source>
        <dbReference type="ARBA" id="ARBA00003937"/>
    </source>
</evidence>
<reference evidence="15" key="1">
    <citation type="journal article" date="2019" name="Int. J. Syst. Evol. Microbiol.">
        <title>The Global Catalogue of Microorganisms (GCM) 10K type strain sequencing project: providing services to taxonomists for standard genome sequencing and annotation.</title>
        <authorList>
            <consortium name="The Broad Institute Genomics Platform"/>
            <consortium name="The Broad Institute Genome Sequencing Center for Infectious Disease"/>
            <person name="Wu L."/>
            <person name="Ma J."/>
        </authorList>
    </citation>
    <scope>NUCLEOTIDE SEQUENCE [LARGE SCALE GENOMIC DNA]</scope>
    <source>
        <strain evidence="15">CECT 8570</strain>
    </source>
</reference>
<protein>
    <recommendedName>
        <fullName evidence="5">Enterobactin synthase component D</fullName>
    </recommendedName>
    <alternativeName>
        <fullName evidence="8">4'-phosphopantetheinyl transferase EntD</fullName>
    </alternativeName>
    <alternativeName>
        <fullName evidence="9">Enterochelin synthase D</fullName>
    </alternativeName>
</protein>
<dbReference type="PRINTS" id="PR01399">
    <property type="entry name" value="ENTSNTHTASED"/>
</dbReference>
<proteinExistence type="inferred from homology"/>
<dbReference type="Proteomes" id="UP001595840">
    <property type="component" value="Unassembled WGS sequence"/>
</dbReference>
<dbReference type="InterPro" id="IPR003542">
    <property type="entry name" value="Enbac_synth_compD-like"/>
</dbReference>
<evidence type="ECO:0000313" key="14">
    <source>
        <dbReference type="EMBL" id="MFC4364428.1"/>
    </source>
</evidence>
<dbReference type="InterPro" id="IPR041354">
    <property type="entry name" value="4PPT_N"/>
</dbReference>
<dbReference type="InterPro" id="IPR037143">
    <property type="entry name" value="4-PPantetheinyl_Trfase_dom_sf"/>
</dbReference>
<comment type="caution">
    <text evidence="14">The sequence shown here is derived from an EMBL/GenBank/DDBJ whole genome shotgun (WGS) entry which is preliminary data.</text>
</comment>
<comment type="subunit">
    <text evidence="4">EntB, EntD, EntE, and EntF form a multienzyme complex called enterobactin synthase.</text>
</comment>
<comment type="catalytic activity">
    <reaction evidence="11">
        <text>apo-[peptidyl-carrier protein] + CoA = holo-[peptidyl-carrier protein] + adenosine 3',5'-bisphosphate + H(+)</text>
        <dbReference type="Rhea" id="RHEA:46228"/>
        <dbReference type="Rhea" id="RHEA-COMP:11479"/>
        <dbReference type="Rhea" id="RHEA-COMP:11480"/>
        <dbReference type="ChEBI" id="CHEBI:15378"/>
        <dbReference type="ChEBI" id="CHEBI:29999"/>
        <dbReference type="ChEBI" id="CHEBI:57287"/>
        <dbReference type="ChEBI" id="CHEBI:58343"/>
        <dbReference type="ChEBI" id="CHEBI:64479"/>
    </reaction>
</comment>
<evidence type="ECO:0000256" key="3">
    <source>
        <dbReference type="ARBA" id="ARBA00008342"/>
    </source>
</evidence>
<evidence type="ECO:0000313" key="15">
    <source>
        <dbReference type="Proteomes" id="UP001595840"/>
    </source>
</evidence>
<comment type="function">
    <text evidence="1">Involved in the biosynthesis of the siderophore enterobactin (enterochelin), which is a macrocyclic trimeric lactone of N-(2,3-dihydroxybenzoyl)-serine. The serine trilactone serves as a scaffolding for the three catechol functionalities that provide hexadentate coordination for the tightly ligated iron(2+) atoms. Plays an essential role in the assembly of the enterobactin by catalyzing the transfer of the 4'-phosphopantetheine (Ppant) moiety from coenzyme A to the apo-domains of both EntB (ArCP domain) and EntF (PCP domain) to yield their holo-forms which make them competent for the activation of 2,3-dihydroxybenzoate (DHB) and L-serine, respectively.</text>
</comment>
<keyword evidence="7" id="KW-0259">Enterobactin biosynthesis</keyword>
<evidence type="ECO:0000256" key="7">
    <source>
        <dbReference type="ARBA" id="ARBA00023191"/>
    </source>
</evidence>
<evidence type="ECO:0000259" key="13">
    <source>
        <dbReference type="Pfam" id="PF17837"/>
    </source>
</evidence>
<evidence type="ECO:0000256" key="8">
    <source>
        <dbReference type="ARBA" id="ARBA00029894"/>
    </source>
</evidence>
<dbReference type="PANTHER" id="PTHR38096:SF1">
    <property type="entry name" value="ENTEROBACTIN SYNTHASE COMPONENT D"/>
    <property type="match status" value="1"/>
</dbReference>
<evidence type="ECO:0000256" key="5">
    <source>
        <dbReference type="ARBA" id="ARBA00019087"/>
    </source>
</evidence>
<comment type="pathway">
    <text evidence="2">Siderophore biosynthesis; enterobactin biosynthesis.</text>
</comment>
<evidence type="ECO:0000256" key="10">
    <source>
        <dbReference type="ARBA" id="ARBA00049176"/>
    </source>
</evidence>
<gene>
    <name evidence="14" type="ORF">ACFOX3_19120</name>
</gene>
<dbReference type="Pfam" id="PF17837">
    <property type="entry name" value="4PPT_N"/>
    <property type="match status" value="1"/>
</dbReference>
<dbReference type="SUPFAM" id="SSF56214">
    <property type="entry name" value="4'-phosphopantetheinyl transferase"/>
    <property type="match status" value="1"/>
</dbReference>
<evidence type="ECO:0000256" key="11">
    <source>
        <dbReference type="ARBA" id="ARBA00049191"/>
    </source>
</evidence>
<dbReference type="InterPro" id="IPR008278">
    <property type="entry name" value="4-PPantetheinyl_Trfase_dom"/>
</dbReference>
<feature type="domain" description="4'-phosphopantetheinyl transferase" evidence="12">
    <location>
        <begin position="67"/>
        <end position="142"/>
    </location>
</feature>
<comment type="catalytic activity">
    <reaction evidence="10">
        <text>apo-[aryl-carrier protein] + CoA = holo-[aryl-carrier protein] + adenosine 3',5'-bisphosphate + H(+)</text>
        <dbReference type="Rhea" id="RHEA:48404"/>
        <dbReference type="Rhea" id="RHEA-COMP:15903"/>
        <dbReference type="Rhea" id="RHEA-COMP:17557"/>
        <dbReference type="ChEBI" id="CHEBI:15378"/>
        <dbReference type="ChEBI" id="CHEBI:29999"/>
        <dbReference type="ChEBI" id="CHEBI:57287"/>
        <dbReference type="ChEBI" id="CHEBI:58343"/>
        <dbReference type="ChEBI" id="CHEBI:64479"/>
    </reaction>
</comment>
<evidence type="ECO:0000256" key="2">
    <source>
        <dbReference type="ARBA" id="ARBA00004993"/>
    </source>
</evidence>
<dbReference type="RefSeq" id="WP_290260782.1">
    <property type="nucleotide sequence ID" value="NZ_JAUFQG010000004.1"/>
</dbReference>
<keyword evidence="6 14" id="KW-0808">Transferase</keyword>
<evidence type="ECO:0000256" key="6">
    <source>
        <dbReference type="ARBA" id="ARBA00022679"/>
    </source>
</evidence>
<sequence length="176" mass="18989">MVESRVVEFAQGRSCARLALVELGVAPAAILRGTQREPIWPDGAVGSIAHTDATVIAVAANNHALAGLGVDVEKKAPLSAHLIPMVCREDEAVGISGEQANIVFSAKEAIYKCIFPVVQRYVDFLEVSVALDHSSGRFTAMSDGQHRDLELLRHLQGVSFVTQDLVFSVAWLLKQN</sequence>
<evidence type="ECO:0000259" key="12">
    <source>
        <dbReference type="Pfam" id="PF01648"/>
    </source>
</evidence>
<dbReference type="GO" id="GO:0016740">
    <property type="term" value="F:transferase activity"/>
    <property type="evidence" value="ECO:0007669"/>
    <property type="project" value="UniProtKB-KW"/>
</dbReference>